<comment type="caution">
    <text evidence="13">The sequence shown here is derived from an EMBL/GenBank/DDBJ whole genome shotgun (WGS) entry which is preliminary data.</text>
</comment>
<dbReference type="EMBL" id="BOPF01000003">
    <property type="protein sequence ID" value="GIJ44252.1"/>
    <property type="molecule type" value="Genomic_DNA"/>
</dbReference>
<evidence type="ECO:0000313" key="13">
    <source>
        <dbReference type="EMBL" id="GIJ44252.1"/>
    </source>
</evidence>
<dbReference type="GO" id="GO:0005886">
    <property type="term" value="C:plasma membrane"/>
    <property type="evidence" value="ECO:0007669"/>
    <property type="project" value="UniProtKB-SubCell"/>
</dbReference>
<comment type="subcellular location">
    <subcellularLocation>
        <location evidence="1">Cell membrane</location>
        <topology evidence="1">Multi-pass membrane protein</topology>
    </subcellularLocation>
</comment>
<evidence type="ECO:0000256" key="8">
    <source>
        <dbReference type="ARBA" id="ARBA00023136"/>
    </source>
</evidence>
<dbReference type="GO" id="GO:0005524">
    <property type="term" value="F:ATP binding"/>
    <property type="evidence" value="ECO:0007669"/>
    <property type="project" value="UniProtKB-KW"/>
</dbReference>
<dbReference type="InterPro" id="IPR003593">
    <property type="entry name" value="AAA+_ATPase"/>
</dbReference>
<dbReference type="InterPro" id="IPR011527">
    <property type="entry name" value="ABC1_TM_dom"/>
</dbReference>
<dbReference type="InterPro" id="IPR017871">
    <property type="entry name" value="ABC_transporter-like_CS"/>
</dbReference>
<keyword evidence="5" id="KW-0547">Nucleotide-binding</keyword>
<feature type="domain" description="ABC transmembrane type-1" evidence="12">
    <location>
        <begin position="22"/>
        <end position="303"/>
    </location>
</feature>
<gene>
    <name evidence="13" type="ORF">Val02_11380</name>
</gene>
<proteinExistence type="inferred from homology"/>
<dbReference type="InterPro" id="IPR039421">
    <property type="entry name" value="Type_1_exporter"/>
</dbReference>
<protein>
    <submittedName>
        <fullName evidence="13">Helicase</fullName>
    </submittedName>
</protein>
<feature type="transmembrane region" description="Helical" evidence="10">
    <location>
        <begin position="20"/>
        <end position="41"/>
    </location>
</feature>
<evidence type="ECO:0000256" key="5">
    <source>
        <dbReference type="ARBA" id="ARBA00022741"/>
    </source>
</evidence>
<evidence type="ECO:0000256" key="9">
    <source>
        <dbReference type="ARBA" id="ARBA00061644"/>
    </source>
</evidence>
<dbReference type="InterPro" id="IPR027417">
    <property type="entry name" value="P-loop_NTPase"/>
</dbReference>
<evidence type="ECO:0000256" key="6">
    <source>
        <dbReference type="ARBA" id="ARBA00022840"/>
    </source>
</evidence>
<evidence type="ECO:0000256" key="10">
    <source>
        <dbReference type="SAM" id="Phobius"/>
    </source>
</evidence>
<reference evidence="13" key="1">
    <citation type="submission" date="2021-01" db="EMBL/GenBank/DDBJ databases">
        <title>Whole genome shotgun sequence of Virgisporangium aliadipatigenens NBRC 105644.</title>
        <authorList>
            <person name="Komaki H."/>
            <person name="Tamura T."/>
        </authorList>
    </citation>
    <scope>NUCLEOTIDE SEQUENCE</scope>
    <source>
        <strain evidence="13">NBRC 105644</strain>
    </source>
</reference>
<keyword evidence="13" id="KW-0347">Helicase</keyword>
<dbReference type="InterPro" id="IPR036640">
    <property type="entry name" value="ABC1_TM_sf"/>
</dbReference>
<dbReference type="PANTHER" id="PTHR43394">
    <property type="entry name" value="ATP-DEPENDENT PERMEASE MDL1, MITOCHONDRIAL"/>
    <property type="match status" value="1"/>
</dbReference>
<sequence>MLRQSASLLMIYLKGQWGKVTVLIVLLVGSISLELIAPQWLGRFVDDATAGAALSTLQLSAVVFVLLTVVRQVFVAVAGYVGEDVSWAATNRLRIDLTRHCLELDMSFQHEYPPGVLVERIDGDVSTLSEFFSTFVFNVIGRVLLSAGIIVLTFVVDWRVGALLLCFAVMVTVVLRRLQGISIPHLRALRQTKSDLSGFLEEQLVSTEDVRANGARPYVMWRLSRHLDELVRRTRSSRVASRVFSSALEVSVAIAGAAVLGFGAVLLQRGTMTIGGIYLAFYYTALLAQSLTSLTFQIDQLQSAFAGMQRISALYYRVGAVPDTGTERVADGPFDVVFDRVRFGYNRERDVLRDVSFRLPAGESLGLLGRTGSGKTSIARLLCRFYDVSGGAARLGGIDVRELALGPLRSRIGVITQDVELFHASIRDNLTLFSDEIADEAIVDAFRRLGLHEWYTNLADGLDTVISGDGRSMSAGEAQLLAFVRVFLHDPDLLILDEASSRIDAGTERLIEKAIDRLLAGRTAIVIAHRLSTVAKVDHILILQDGAVQETGARETLLNTTDSRFAAMLAEARA</sequence>
<dbReference type="CDD" id="cd07346">
    <property type="entry name" value="ABC_6TM_exporters"/>
    <property type="match status" value="1"/>
</dbReference>
<dbReference type="AlphaFoldDB" id="A0A8J3YH06"/>
<dbReference type="SUPFAM" id="SSF52540">
    <property type="entry name" value="P-loop containing nucleoside triphosphate hydrolases"/>
    <property type="match status" value="1"/>
</dbReference>
<keyword evidence="2" id="KW-0813">Transport</keyword>
<evidence type="ECO:0000256" key="3">
    <source>
        <dbReference type="ARBA" id="ARBA00022475"/>
    </source>
</evidence>
<accession>A0A8J3YH06</accession>
<organism evidence="13 14">
    <name type="scientific">Virgisporangium aliadipatigenens</name>
    <dbReference type="NCBI Taxonomy" id="741659"/>
    <lineage>
        <taxon>Bacteria</taxon>
        <taxon>Bacillati</taxon>
        <taxon>Actinomycetota</taxon>
        <taxon>Actinomycetes</taxon>
        <taxon>Micromonosporales</taxon>
        <taxon>Micromonosporaceae</taxon>
        <taxon>Virgisporangium</taxon>
    </lineage>
</organism>
<dbReference type="FunFam" id="3.40.50.300:FF:000299">
    <property type="entry name" value="ABC transporter ATP-binding protein/permease"/>
    <property type="match status" value="1"/>
</dbReference>
<feature type="domain" description="ABC transporter" evidence="11">
    <location>
        <begin position="336"/>
        <end position="570"/>
    </location>
</feature>
<keyword evidence="3" id="KW-1003">Cell membrane</keyword>
<keyword evidence="14" id="KW-1185">Reference proteome</keyword>
<keyword evidence="13" id="KW-0378">Hydrolase</keyword>
<keyword evidence="7 10" id="KW-1133">Transmembrane helix</keyword>
<feature type="transmembrane region" description="Helical" evidence="10">
    <location>
        <begin position="135"/>
        <end position="154"/>
    </location>
</feature>
<evidence type="ECO:0000256" key="1">
    <source>
        <dbReference type="ARBA" id="ARBA00004651"/>
    </source>
</evidence>
<feature type="transmembrane region" description="Helical" evidence="10">
    <location>
        <begin position="243"/>
        <end position="267"/>
    </location>
</feature>
<dbReference type="Gene3D" id="1.20.1560.10">
    <property type="entry name" value="ABC transporter type 1, transmembrane domain"/>
    <property type="match status" value="1"/>
</dbReference>
<dbReference type="GO" id="GO:0016887">
    <property type="term" value="F:ATP hydrolysis activity"/>
    <property type="evidence" value="ECO:0007669"/>
    <property type="project" value="InterPro"/>
</dbReference>
<dbReference type="PROSITE" id="PS00211">
    <property type="entry name" value="ABC_TRANSPORTER_1"/>
    <property type="match status" value="1"/>
</dbReference>
<comment type="similarity">
    <text evidence="9">Belongs to the ABC transporter superfamily. Lipid exporter (TC 3.A.1.106) family.</text>
</comment>
<dbReference type="SMART" id="SM00382">
    <property type="entry name" value="AAA"/>
    <property type="match status" value="1"/>
</dbReference>
<feature type="transmembrane region" description="Helical" evidence="10">
    <location>
        <begin position="160"/>
        <end position="178"/>
    </location>
</feature>
<dbReference type="PROSITE" id="PS50929">
    <property type="entry name" value="ABC_TM1F"/>
    <property type="match status" value="1"/>
</dbReference>
<evidence type="ECO:0000259" key="12">
    <source>
        <dbReference type="PROSITE" id="PS50929"/>
    </source>
</evidence>
<keyword evidence="4 10" id="KW-0812">Transmembrane</keyword>
<dbReference type="GO" id="GO:0004386">
    <property type="term" value="F:helicase activity"/>
    <property type="evidence" value="ECO:0007669"/>
    <property type="project" value="UniProtKB-KW"/>
</dbReference>
<evidence type="ECO:0000313" key="14">
    <source>
        <dbReference type="Proteomes" id="UP000619260"/>
    </source>
</evidence>
<evidence type="ECO:0000256" key="7">
    <source>
        <dbReference type="ARBA" id="ARBA00022989"/>
    </source>
</evidence>
<evidence type="ECO:0000256" key="2">
    <source>
        <dbReference type="ARBA" id="ARBA00022448"/>
    </source>
</evidence>
<dbReference type="PROSITE" id="PS50893">
    <property type="entry name" value="ABC_TRANSPORTER_2"/>
    <property type="match status" value="1"/>
</dbReference>
<dbReference type="Proteomes" id="UP000619260">
    <property type="component" value="Unassembled WGS sequence"/>
</dbReference>
<keyword evidence="8 10" id="KW-0472">Membrane</keyword>
<evidence type="ECO:0000256" key="4">
    <source>
        <dbReference type="ARBA" id="ARBA00022692"/>
    </source>
</evidence>
<evidence type="ECO:0000259" key="11">
    <source>
        <dbReference type="PROSITE" id="PS50893"/>
    </source>
</evidence>
<dbReference type="PANTHER" id="PTHR43394:SF1">
    <property type="entry name" value="ATP-BINDING CASSETTE SUB-FAMILY B MEMBER 10, MITOCHONDRIAL"/>
    <property type="match status" value="1"/>
</dbReference>
<dbReference type="InterPro" id="IPR003439">
    <property type="entry name" value="ABC_transporter-like_ATP-bd"/>
</dbReference>
<dbReference type="SUPFAM" id="SSF90123">
    <property type="entry name" value="ABC transporter transmembrane region"/>
    <property type="match status" value="1"/>
</dbReference>
<dbReference type="RefSeq" id="WP_203897816.1">
    <property type="nucleotide sequence ID" value="NZ_BOPF01000003.1"/>
</dbReference>
<keyword evidence="6" id="KW-0067">ATP-binding</keyword>
<name>A0A8J3YH06_9ACTN</name>
<dbReference type="Gene3D" id="3.40.50.300">
    <property type="entry name" value="P-loop containing nucleotide triphosphate hydrolases"/>
    <property type="match status" value="1"/>
</dbReference>
<dbReference type="Pfam" id="PF00664">
    <property type="entry name" value="ABC_membrane"/>
    <property type="match status" value="1"/>
</dbReference>
<dbReference type="GO" id="GO:0015421">
    <property type="term" value="F:ABC-type oligopeptide transporter activity"/>
    <property type="evidence" value="ECO:0007669"/>
    <property type="project" value="TreeGrafter"/>
</dbReference>
<dbReference type="Pfam" id="PF00005">
    <property type="entry name" value="ABC_tran"/>
    <property type="match status" value="1"/>
</dbReference>